<feature type="transmembrane region" description="Helical" evidence="1">
    <location>
        <begin position="12"/>
        <end position="32"/>
    </location>
</feature>
<dbReference type="GO" id="GO:0015293">
    <property type="term" value="F:symporter activity"/>
    <property type="evidence" value="ECO:0007669"/>
    <property type="project" value="InterPro"/>
</dbReference>
<dbReference type="Pfam" id="PF13347">
    <property type="entry name" value="MFS_2"/>
    <property type="match status" value="1"/>
</dbReference>
<dbReference type="SUPFAM" id="SSF103473">
    <property type="entry name" value="MFS general substrate transporter"/>
    <property type="match status" value="1"/>
</dbReference>
<sequence>MSRSPVNTPSVYSLGYFAIMLLSTAFSLFYSFYYIDTLGLGVGMYALARTIYVVWDAAVQPAAGYASDRTRTRWGRRKPWILSSLPFYAVFFVLLYSVPDAVEGWGLFVWFLAFQLLFETSMAIISVNYLALFPELYPDPKRRARVSVLQQAFYIVALIVGTALTPILYDAIGFSGMALSYAVAFAVLMVISTLLTRENPAASVEEPLRIREALRITLSNRPFWVFNVSYLLAASVLGLTSSTIAFYAKYVLGLQGAEVSILLVTTFASVIPLAIGWYFVVRRLGALLSFKVSIVVFALSVIPLFFAHDLVSGLLAGVSLAVGLAGHFVIPFLVQALIIDVDAAETGRRREGMYLSVGNVLTRASALVTALAFWIVGTAYGYVSGDKPGPDPAGTFIFLTTTVPLVLLVVSFAIALFLRQSDVTVPEGADIGLGDLAASSAGSSATDADALAEQAREAEIAAAARKPLA</sequence>
<feature type="transmembrane region" description="Helical" evidence="1">
    <location>
        <begin position="105"/>
        <end position="131"/>
    </location>
</feature>
<dbReference type="Proteomes" id="UP000307380">
    <property type="component" value="Unassembled WGS sequence"/>
</dbReference>
<feature type="transmembrane region" description="Helical" evidence="1">
    <location>
        <begin position="38"/>
        <end position="59"/>
    </location>
</feature>
<dbReference type="PANTHER" id="PTHR11328:SF24">
    <property type="entry name" value="MAJOR FACILITATOR SUPERFAMILY (MFS) PROFILE DOMAIN-CONTAINING PROTEIN"/>
    <property type="match status" value="1"/>
</dbReference>
<dbReference type="GO" id="GO:0005886">
    <property type="term" value="C:plasma membrane"/>
    <property type="evidence" value="ECO:0007669"/>
    <property type="project" value="TreeGrafter"/>
</dbReference>
<dbReference type="PANTHER" id="PTHR11328">
    <property type="entry name" value="MAJOR FACILITATOR SUPERFAMILY DOMAIN-CONTAINING PROTEIN"/>
    <property type="match status" value="1"/>
</dbReference>
<feature type="transmembrane region" description="Helical" evidence="1">
    <location>
        <begin position="80"/>
        <end position="99"/>
    </location>
</feature>
<evidence type="ECO:0000256" key="1">
    <source>
        <dbReference type="SAM" id="Phobius"/>
    </source>
</evidence>
<keyword evidence="3" id="KW-1185">Reference proteome</keyword>
<accession>A0A4S4FU17</accession>
<feature type="transmembrane region" description="Helical" evidence="1">
    <location>
        <begin position="259"/>
        <end position="281"/>
    </location>
</feature>
<dbReference type="AlphaFoldDB" id="A0A4S4FU17"/>
<feature type="transmembrane region" description="Helical" evidence="1">
    <location>
        <begin position="288"/>
        <end position="308"/>
    </location>
</feature>
<keyword evidence="1" id="KW-1133">Transmembrane helix</keyword>
<reference evidence="2 3" key="1">
    <citation type="submission" date="2019-04" db="EMBL/GenBank/DDBJ databases">
        <authorList>
            <person name="Jiang L."/>
        </authorList>
    </citation>
    <scope>NUCLEOTIDE SEQUENCE [LARGE SCALE GENOMIC DNA]</scope>
    <source>
        <strain evidence="2 3">YIM 131861</strain>
    </source>
</reference>
<dbReference type="Gene3D" id="1.20.1250.20">
    <property type="entry name" value="MFS general substrate transporter like domains"/>
    <property type="match status" value="2"/>
</dbReference>
<evidence type="ECO:0000313" key="3">
    <source>
        <dbReference type="Proteomes" id="UP000307380"/>
    </source>
</evidence>
<feature type="transmembrane region" description="Helical" evidence="1">
    <location>
        <begin position="360"/>
        <end position="383"/>
    </location>
</feature>
<feature type="transmembrane region" description="Helical" evidence="1">
    <location>
        <begin position="395"/>
        <end position="418"/>
    </location>
</feature>
<dbReference type="RefSeq" id="WP_136424097.1">
    <property type="nucleotide sequence ID" value="NZ_OZ241748.1"/>
</dbReference>
<dbReference type="EMBL" id="SSSN01000005">
    <property type="protein sequence ID" value="THG34299.1"/>
    <property type="molecule type" value="Genomic_DNA"/>
</dbReference>
<dbReference type="InterPro" id="IPR039672">
    <property type="entry name" value="MFS_2"/>
</dbReference>
<comment type="caution">
    <text evidence="2">The sequence shown here is derived from an EMBL/GenBank/DDBJ whole genome shotgun (WGS) entry which is preliminary data.</text>
</comment>
<dbReference type="GO" id="GO:0008643">
    <property type="term" value="P:carbohydrate transport"/>
    <property type="evidence" value="ECO:0007669"/>
    <property type="project" value="InterPro"/>
</dbReference>
<keyword evidence="1" id="KW-0812">Transmembrane</keyword>
<evidence type="ECO:0000313" key="2">
    <source>
        <dbReference type="EMBL" id="THG34299.1"/>
    </source>
</evidence>
<feature type="transmembrane region" description="Helical" evidence="1">
    <location>
        <begin position="152"/>
        <end position="172"/>
    </location>
</feature>
<protein>
    <submittedName>
        <fullName evidence="2">MFS transporter</fullName>
    </submittedName>
</protein>
<feature type="transmembrane region" description="Helical" evidence="1">
    <location>
        <begin position="178"/>
        <end position="196"/>
    </location>
</feature>
<keyword evidence="1" id="KW-0472">Membrane</keyword>
<dbReference type="OrthoDB" id="3717977at2"/>
<name>A0A4S4FU17_9MICO</name>
<organism evidence="2 3">
    <name type="scientific">Orlajensenia flava</name>
    <dbReference type="NCBI Taxonomy" id="2565934"/>
    <lineage>
        <taxon>Bacteria</taxon>
        <taxon>Bacillati</taxon>
        <taxon>Actinomycetota</taxon>
        <taxon>Actinomycetes</taxon>
        <taxon>Micrococcales</taxon>
        <taxon>Microbacteriaceae</taxon>
        <taxon>Orlajensenia</taxon>
    </lineage>
</organism>
<dbReference type="InterPro" id="IPR036259">
    <property type="entry name" value="MFS_trans_sf"/>
</dbReference>
<feature type="transmembrane region" description="Helical" evidence="1">
    <location>
        <begin position="224"/>
        <end position="247"/>
    </location>
</feature>
<feature type="transmembrane region" description="Helical" evidence="1">
    <location>
        <begin position="314"/>
        <end position="339"/>
    </location>
</feature>
<proteinExistence type="predicted"/>
<gene>
    <name evidence="2" type="ORF">E6C70_08390</name>
</gene>